<comment type="catalytic activity">
    <reaction evidence="6">
        <text>GTP + H2O = GDP + phosphate + H(+)</text>
        <dbReference type="Rhea" id="RHEA:19669"/>
        <dbReference type="ChEBI" id="CHEBI:15377"/>
        <dbReference type="ChEBI" id="CHEBI:15378"/>
        <dbReference type="ChEBI" id="CHEBI:37565"/>
        <dbReference type="ChEBI" id="CHEBI:43474"/>
        <dbReference type="ChEBI" id="CHEBI:58189"/>
    </reaction>
    <physiologicalReaction direction="left-to-right" evidence="6">
        <dbReference type="Rhea" id="RHEA:19670"/>
    </physiologicalReaction>
</comment>
<dbReference type="SUPFAM" id="SSF52540">
    <property type="entry name" value="P-loop containing nucleoside triphosphate hydrolases"/>
    <property type="match status" value="1"/>
</dbReference>
<keyword evidence="1" id="KW-0547">Nucleotide-binding</keyword>
<dbReference type="PANTHER" id="PTHR13748:SF62">
    <property type="entry name" value="COBW DOMAIN-CONTAINING PROTEIN"/>
    <property type="match status" value="1"/>
</dbReference>
<comment type="caution">
    <text evidence="8">The sequence shown here is derived from an EMBL/GenBank/DDBJ whole genome shotgun (WGS) entry which is preliminary data.</text>
</comment>
<comment type="similarity">
    <text evidence="4">Belongs to the SIMIBI class G3E GTPase family. ZNG1 subfamily.</text>
</comment>
<dbReference type="InterPro" id="IPR027417">
    <property type="entry name" value="P-loop_NTPase"/>
</dbReference>
<dbReference type="PANTHER" id="PTHR13748">
    <property type="entry name" value="COBW-RELATED"/>
    <property type="match status" value="1"/>
</dbReference>
<dbReference type="GO" id="GO:0005737">
    <property type="term" value="C:cytoplasm"/>
    <property type="evidence" value="ECO:0007669"/>
    <property type="project" value="TreeGrafter"/>
</dbReference>
<proteinExistence type="inferred from homology"/>
<dbReference type="SMART" id="SM00833">
    <property type="entry name" value="CobW_C"/>
    <property type="match status" value="1"/>
</dbReference>
<keyword evidence="3" id="KW-0143">Chaperone</keyword>
<evidence type="ECO:0000256" key="1">
    <source>
        <dbReference type="ARBA" id="ARBA00022741"/>
    </source>
</evidence>
<organism evidence="8 9">
    <name type="scientific">Kaistia hirudinis</name>
    <dbReference type="NCBI Taxonomy" id="1293440"/>
    <lineage>
        <taxon>Bacteria</taxon>
        <taxon>Pseudomonadati</taxon>
        <taxon>Pseudomonadota</taxon>
        <taxon>Alphaproteobacteria</taxon>
        <taxon>Hyphomicrobiales</taxon>
        <taxon>Kaistiaceae</taxon>
        <taxon>Kaistia</taxon>
    </lineage>
</organism>
<evidence type="ECO:0000313" key="9">
    <source>
        <dbReference type="Proteomes" id="UP000553963"/>
    </source>
</evidence>
<evidence type="ECO:0000256" key="5">
    <source>
        <dbReference type="ARBA" id="ARBA00045658"/>
    </source>
</evidence>
<dbReference type="SUPFAM" id="SSF90002">
    <property type="entry name" value="Hypothetical protein YjiA, C-terminal domain"/>
    <property type="match status" value="1"/>
</dbReference>
<dbReference type="RefSeq" id="WP_183396705.1">
    <property type="nucleotide sequence ID" value="NZ_JACIDS010000001.1"/>
</dbReference>
<dbReference type="InterPro" id="IPR051316">
    <property type="entry name" value="Zinc-reg_GTPase_activator"/>
</dbReference>
<dbReference type="Gene3D" id="3.30.1220.10">
    <property type="entry name" value="CobW-like, C-terminal domain"/>
    <property type="match status" value="1"/>
</dbReference>
<name>A0A840AJ86_9HYPH</name>
<dbReference type="GO" id="GO:0016787">
    <property type="term" value="F:hydrolase activity"/>
    <property type="evidence" value="ECO:0007669"/>
    <property type="project" value="UniProtKB-KW"/>
</dbReference>
<dbReference type="Pfam" id="PF02492">
    <property type="entry name" value="cobW"/>
    <property type="match status" value="1"/>
</dbReference>
<evidence type="ECO:0000256" key="2">
    <source>
        <dbReference type="ARBA" id="ARBA00022801"/>
    </source>
</evidence>
<gene>
    <name evidence="8" type="ORF">GGR25_000020</name>
</gene>
<keyword evidence="2" id="KW-0378">Hydrolase</keyword>
<evidence type="ECO:0000256" key="3">
    <source>
        <dbReference type="ARBA" id="ARBA00023186"/>
    </source>
</evidence>
<dbReference type="EMBL" id="JACIDS010000001">
    <property type="protein sequence ID" value="MBB3929001.1"/>
    <property type="molecule type" value="Genomic_DNA"/>
</dbReference>
<protein>
    <submittedName>
        <fullName evidence="8">G3E family GTPase</fullName>
    </submittedName>
</protein>
<accession>A0A840AJ86</accession>
<dbReference type="InterPro" id="IPR011629">
    <property type="entry name" value="CobW-like_C"/>
</dbReference>
<dbReference type="AlphaFoldDB" id="A0A840AJ86"/>
<evidence type="ECO:0000259" key="7">
    <source>
        <dbReference type="SMART" id="SM00833"/>
    </source>
</evidence>
<dbReference type="InterPro" id="IPR003495">
    <property type="entry name" value="CobW/HypB/UreG_nucleotide-bd"/>
</dbReference>
<evidence type="ECO:0000256" key="4">
    <source>
        <dbReference type="ARBA" id="ARBA00034320"/>
    </source>
</evidence>
<feature type="domain" description="CobW C-terminal" evidence="7">
    <location>
        <begin position="230"/>
        <end position="324"/>
    </location>
</feature>
<dbReference type="CDD" id="cd03112">
    <property type="entry name" value="CobW-like"/>
    <property type="match status" value="1"/>
</dbReference>
<comment type="function">
    <text evidence="5">Zinc chaperone that directly transfers zinc cofactor to target proteins, thereby activating them. Zinc is transferred from the CXCC motif in the GTPase domain to the zinc binding site in target proteins in a process requiring GTP hydrolysis.</text>
</comment>
<reference evidence="8 9" key="1">
    <citation type="submission" date="2020-08" db="EMBL/GenBank/DDBJ databases">
        <title>Genomic Encyclopedia of Type Strains, Phase IV (KMG-IV): sequencing the most valuable type-strain genomes for metagenomic binning, comparative biology and taxonomic classification.</title>
        <authorList>
            <person name="Goeker M."/>
        </authorList>
    </citation>
    <scope>NUCLEOTIDE SEQUENCE [LARGE SCALE GENOMIC DNA]</scope>
    <source>
        <strain evidence="8 9">DSM 25966</strain>
    </source>
</reference>
<evidence type="ECO:0000256" key="6">
    <source>
        <dbReference type="ARBA" id="ARBA00049117"/>
    </source>
</evidence>
<sequence>MSDAAPLIAVDILTGFLGSGKTTLIRRLVEGGCLRDTAILVNEFAALPLDQRLIALSGGSARVVGNGCICCVVDGSVRDALIDLAERRASDEIPPFSRVLIETSGIADPAGLVATLALDRRLKPRFRPGRVVTLIDLVEDETPIEAISPEALSQIVCADLIVLSKADLAPAASPDAIMRRVTGLNPLSQIVVDDGLLDPFDRTAFPEAPGRPQPGRSFIAAPAAPRHDAIRSGVLRIAGPVDWQAFATWLSLLAHRHGGKLLRLKGTLTLSGGDGRPVLVQSVRHIVHRPEHLPADSAPDGLELVVILRDLEPALLQRSLEAFLRAGRVPALSATG</sequence>
<keyword evidence="9" id="KW-1185">Reference proteome</keyword>
<dbReference type="Pfam" id="PF07683">
    <property type="entry name" value="CobW_C"/>
    <property type="match status" value="1"/>
</dbReference>
<dbReference type="GO" id="GO:0000166">
    <property type="term" value="F:nucleotide binding"/>
    <property type="evidence" value="ECO:0007669"/>
    <property type="project" value="UniProtKB-KW"/>
</dbReference>
<dbReference type="Gene3D" id="3.40.50.300">
    <property type="entry name" value="P-loop containing nucleotide triphosphate hydrolases"/>
    <property type="match status" value="1"/>
</dbReference>
<dbReference type="InterPro" id="IPR036627">
    <property type="entry name" value="CobW-likC_sf"/>
</dbReference>
<evidence type="ECO:0000313" key="8">
    <source>
        <dbReference type="EMBL" id="MBB3929001.1"/>
    </source>
</evidence>
<dbReference type="Proteomes" id="UP000553963">
    <property type="component" value="Unassembled WGS sequence"/>
</dbReference>